<dbReference type="PROSITE" id="PS50302">
    <property type="entry name" value="PUM"/>
    <property type="match status" value="1"/>
</dbReference>
<dbReference type="GO" id="GO:0003729">
    <property type="term" value="F:mRNA binding"/>
    <property type="evidence" value="ECO:0007669"/>
    <property type="project" value="TreeGrafter"/>
</dbReference>
<dbReference type="InterPro" id="IPR001313">
    <property type="entry name" value="Pumilio_RNA-bd_rpt"/>
</dbReference>
<dbReference type="Proteomes" id="UP001301769">
    <property type="component" value="Unassembled WGS sequence"/>
</dbReference>
<feature type="region of interest" description="Disordered" evidence="4">
    <location>
        <begin position="211"/>
        <end position="285"/>
    </location>
</feature>
<feature type="repeat" description="Pumilio" evidence="3">
    <location>
        <begin position="70"/>
        <end position="105"/>
    </location>
</feature>
<evidence type="ECO:0000256" key="1">
    <source>
        <dbReference type="ARBA" id="ARBA00022737"/>
    </source>
</evidence>
<evidence type="ECO:0000313" key="6">
    <source>
        <dbReference type="Proteomes" id="UP001301769"/>
    </source>
</evidence>
<dbReference type="EMBL" id="MU858253">
    <property type="protein sequence ID" value="KAK4208215.1"/>
    <property type="molecule type" value="Genomic_DNA"/>
</dbReference>
<feature type="region of interest" description="Disordered" evidence="4">
    <location>
        <begin position="158"/>
        <end position="192"/>
    </location>
</feature>
<dbReference type="SUPFAM" id="SSF48371">
    <property type="entry name" value="ARM repeat"/>
    <property type="match status" value="1"/>
</dbReference>
<sequence length="285" mass="30983">MTLIPPSFKAELSQNARVSSPTTIPDRLRGARGHLRQEVLPAGTMNAVSILQKMIEHVTTPVQIHIIREALQHPVVELIQDLDGNHVIQKCLNKLTARDAEFIFNAVGNKGRAFPEWLASQVPPRLALPLVDDPIKIPTPTVTAATVFLSLMYPPRGRTVDRRPRQAAGNVGPESHGSQGDSGTVNCSSREATGYRDQDGWCGLRDLQAPQASTTEAPAPKNPAPKTDNWKTSSLPEEERMELLRGEEEWSTVKTKKSSRAKKTDNEATESANESESSAGGGVAC</sequence>
<evidence type="ECO:0000256" key="4">
    <source>
        <dbReference type="SAM" id="MobiDB-lite"/>
    </source>
</evidence>
<organism evidence="5 6">
    <name type="scientific">Rhypophila decipiens</name>
    <dbReference type="NCBI Taxonomy" id="261697"/>
    <lineage>
        <taxon>Eukaryota</taxon>
        <taxon>Fungi</taxon>
        <taxon>Dikarya</taxon>
        <taxon>Ascomycota</taxon>
        <taxon>Pezizomycotina</taxon>
        <taxon>Sordariomycetes</taxon>
        <taxon>Sordariomycetidae</taxon>
        <taxon>Sordariales</taxon>
        <taxon>Naviculisporaceae</taxon>
        <taxon>Rhypophila</taxon>
    </lineage>
</organism>
<dbReference type="Pfam" id="PF00806">
    <property type="entry name" value="PUF"/>
    <property type="match status" value="2"/>
</dbReference>
<proteinExistence type="predicted"/>
<evidence type="ECO:0000256" key="2">
    <source>
        <dbReference type="ARBA" id="ARBA00024893"/>
    </source>
</evidence>
<comment type="caution">
    <text evidence="5">The sequence shown here is derived from an EMBL/GenBank/DDBJ whole genome shotgun (WGS) entry which is preliminary data.</text>
</comment>
<dbReference type="GO" id="GO:0005737">
    <property type="term" value="C:cytoplasm"/>
    <property type="evidence" value="ECO:0007669"/>
    <property type="project" value="TreeGrafter"/>
</dbReference>
<keyword evidence="6" id="KW-1185">Reference proteome</keyword>
<keyword evidence="1" id="KW-0677">Repeat</keyword>
<dbReference type="InterPro" id="IPR016024">
    <property type="entry name" value="ARM-type_fold"/>
</dbReference>
<feature type="compositionally biased region" description="Basic and acidic residues" evidence="4">
    <location>
        <begin position="237"/>
        <end position="248"/>
    </location>
</feature>
<dbReference type="GO" id="GO:0010608">
    <property type="term" value="P:post-transcriptional regulation of gene expression"/>
    <property type="evidence" value="ECO:0007669"/>
    <property type="project" value="TreeGrafter"/>
</dbReference>
<reference evidence="5" key="1">
    <citation type="journal article" date="2023" name="Mol. Phylogenet. Evol.">
        <title>Genome-scale phylogeny and comparative genomics of the fungal order Sordariales.</title>
        <authorList>
            <person name="Hensen N."/>
            <person name="Bonometti L."/>
            <person name="Westerberg I."/>
            <person name="Brannstrom I.O."/>
            <person name="Guillou S."/>
            <person name="Cros-Aarteil S."/>
            <person name="Calhoun S."/>
            <person name="Haridas S."/>
            <person name="Kuo A."/>
            <person name="Mondo S."/>
            <person name="Pangilinan J."/>
            <person name="Riley R."/>
            <person name="LaButti K."/>
            <person name="Andreopoulos B."/>
            <person name="Lipzen A."/>
            <person name="Chen C."/>
            <person name="Yan M."/>
            <person name="Daum C."/>
            <person name="Ng V."/>
            <person name="Clum A."/>
            <person name="Steindorff A."/>
            <person name="Ohm R.A."/>
            <person name="Martin F."/>
            <person name="Silar P."/>
            <person name="Natvig D.O."/>
            <person name="Lalanne C."/>
            <person name="Gautier V."/>
            <person name="Ament-Velasquez S.L."/>
            <person name="Kruys A."/>
            <person name="Hutchinson M.I."/>
            <person name="Powell A.J."/>
            <person name="Barry K."/>
            <person name="Miller A.N."/>
            <person name="Grigoriev I.V."/>
            <person name="Debuchy R."/>
            <person name="Gladieux P."/>
            <person name="Hiltunen Thoren M."/>
            <person name="Johannesson H."/>
        </authorList>
    </citation>
    <scope>NUCLEOTIDE SEQUENCE</scope>
    <source>
        <strain evidence="5">PSN293</strain>
    </source>
</reference>
<evidence type="ECO:0000256" key="3">
    <source>
        <dbReference type="PROSITE-ProRule" id="PRU00317"/>
    </source>
</evidence>
<comment type="function">
    <text evidence="2">RNA-binding nucleolar protein required for pre-rRNA processing. Involved in production of 18S rRNA and assembly of small ribosomal subunit.</text>
</comment>
<gene>
    <name evidence="5" type="ORF">QBC37DRAFT_453497</name>
</gene>
<evidence type="ECO:0000313" key="5">
    <source>
        <dbReference type="EMBL" id="KAK4208215.1"/>
    </source>
</evidence>
<dbReference type="SMART" id="SM00025">
    <property type="entry name" value="Pumilio"/>
    <property type="match status" value="1"/>
</dbReference>
<protein>
    <submittedName>
        <fullName evidence="5">Uncharacterized protein</fullName>
    </submittedName>
</protein>
<accession>A0AAN6XX39</accession>
<feature type="compositionally biased region" description="Polar residues" evidence="4">
    <location>
        <begin position="176"/>
        <end position="191"/>
    </location>
</feature>
<feature type="compositionally biased region" description="Low complexity" evidence="4">
    <location>
        <begin position="269"/>
        <end position="278"/>
    </location>
</feature>
<dbReference type="PANTHER" id="PTHR12537">
    <property type="entry name" value="RNA BINDING PROTEIN PUMILIO-RELATED"/>
    <property type="match status" value="1"/>
</dbReference>
<dbReference type="AlphaFoldDB" id="A0AAN6XX39"/>
<name>A0AAN6XX39_9PEZI</name>
<reference evidence="5" key="2">
    <citation type="submission" date="2023-05" db="EMBL/GenBank/DDBJ databases">
        <authorList>
            <consortium name="Lawrence Berkeley National Laboratory"/>
            <person name="Steindorff A."/>
            <person name="Hensen N."/>
            <person name="Bonometti L."/>
            <person name="Westerberg I."/>
            <person name="Brannstrom I.O."/>
            <person name="Guillou S."/>
            <person name="Cros-Aarteil S."/>
            <person name="Calhoun S."/>
            <person name="Haridas S."/>
            <person name="Kuo A."/>
            <person name="Mondo S."/>
            <person name="Pangilinan J."/>
            <person name="Riley R."/>
            <person name="Labutti K."/>
            <person name="Andreopoulos B."/>
            <person name="Lipzen A."/>
            <person name="Chen C."/>
            <person name="Yanf M."/>
            <person name="Daum C."/>
            <person name="Ng V."/>
            <person name="Clum A."/>
            <person name="Ohm R."/>
            <person name="Martin F."/>
            <person name="Silar P."/>
            <person name="Natvig D."/>
            <person name="Lalanne C."/>
            <person name="Gautier V."/>
            <person name="Ament-Velasquez S.L."/>
            <person name="Kruys A."/>
            <person name="Hutchinson M.I."/>
            <person name="Powell A.J."/>
            <person name="Barry K."/>
            <person name="Miller A.N."/>
            <person name="Grigoriev I.V."/>
            <person name="Debuchy R."/>
            <person name="Gladieux P."/>
            <person name="Thoren M.H."/>
            <person name="Johannesson H."/>
        </authorList>
    </citation>
    <scope>NUCLEOTIDE SEQUENCE</scope>
    <source>
        <strain evidence="5">PSN293</strain>
    </source>
</reference>
<dbReference type="InterPro" id="IPR011989">
    <property type="entry name" value="ARM-like"/>
</dbReference>
<dbReference type="PANTHER" id="PTHR12537:SF13">
    <property type="entry name" value="PUMILIO HOMOLOGY DOMAIN FAMILY MEMBER 4"/>
    <property type="match status" value="1"/>
</dbReference>
<dbReference type="Gene3D" id="1.25.10.10">
    <property type="entry name" value="Leucine-rich Repeat Variant"/>
    <property type="match status" value="1"/>
</dbReference>